<keyword evidence="7 10" id="KW-0456">Lyase</keyword>
<evidence type="ECO:0000256" key="10">
    <source>
        <dbReference type="RuleBase" id="RU003956"/>
    </source>
</evidence>
<evidence type="ECO:0000256" key="11">
    <source>
        <dbReference type="SAM" id="Coils"/>
    </source>
</evidence>
<dbReference type="PROSITE" id="PS00704">
    <property type="entry name" value="PROK_CO2_ANHYDRASE_1"/>
    <property type="match status" value="1"/>
</dbReference>
<keyword evidence="11" id="KW-0175">Coiled coil</keyword>
<evidence type="ECO:0000256" key="4">
    <source>
        <dbReference type="ARBA" id="ARBA00012925"/>
    </source>
</evidence>
<dbReference type="STRING" id="35608.A0A2U1KTT4"/>
<comment type="function">
    <text evidence="1 10">Reversible hydration of carbon dioxide.</text>
</comment>
<dbReference type="GO" id="GO:0005737">
    <property type="term" value="C:cytoplasm"/>
    <property type="evidence" value="ECO:0007669"/>
    <property type="project" value="UniProtKB-SubCell"/>
</dbReference>
<evidence type="ECO:0000256" key="6">
    <source>
        <dbReference type="ARBA" id="ARBA00022833"/>
    </source>
</evidence>
<dbReference type="SMART" id="SM00947">
    <property type="entry name" value="Pro_CA"/>
    <property type="match status" value="1"/>
</dbReference>
<dbReference type="PANTHER" id="PTHR11002:SF45">
    <property type="entry name" value="CARBONIC ANHYDRASE"/>
    <property type="match status" value="1"/>
</dbReference>
<dbReference type="InterPro" id="IPR001765">
    <property type="entry name" value="Carbonic_anhydrase"/>
</dbReference>
<comment type="catalytic activity">
    <reaction evidence="8 10">
        <text>hydrogencarbonate + H(+) = CO2 + H2O</text>
        <dbReference type="Rhea" id="RHEA:10748"/>
        <dbReference type="ChEBI" id="CHEBI:15377"/>
        <dbReference type="ChEBI" id="CHEBI:15378"/>
        <dbReference type="ChEBI" id="CHEBI:16526"/>
        <dbReference type="ChEBI" id="CHEBI:17544"/>
        <dbReference type="EC" id="4.2.1.1"/>
    </reaction>
</comment>
<evidence type="ECO:0000313" key="13">
    <source>
        <dbReference type="Proteomes" id="UP000245207"/>
    </source>
</evidence>
<accession>A0A2U1KTT4</accession>
<comment type="subcellular location">
    <subcellularLocation>
        <location evidence="2">Cytoplasm</location>
    </subcellularLocation>
</comment>
<comment type="cofactor">
    <cofactor evidence="9">
        <name>Zn(2+)</name>
        <dbReference type="ChEBI" id="CHEBI:29105"/>
    </cofactor>
    <text evidence="9">Binds 1 zinc ion per subunit.</text>
</comment>
<reference evidence="12 13" key="1">
    <citation type="journal article" date="2018" name="Mol. Plant">
        <title>The genome of Artemisia annua provides insight into the evolution of Asteraceae family and artemisinin biosynthesis.</title>
        <authorList>
            <person name="Shen Q."/>
            <person name="Zhang L."/>
            <person name="Liao Z."/>
            <person name="Wang S."/>
            <person name="Yan T."/>
            <person name="Shi P."/>
            <person name="Liu M."/>
            <person name="Fu X."/>
            <person name="Pan Q."/>
            <person name="Wang Y."/>
            <person name="Lv Z."/>
            <person name="Lu X."/>
            <person name="Zhang F."/>
            <person name="Jiang W."/>
            <person name="Ma Y."/>
            <person name="Chen M."/>
            <person name="Hao X."/>
            <person name="Li L."/>
            <person name="Tang Y."/>
            <person name="Lv G."/>
            <person name="Zhou Y."/>
            <person name="Sun X."/>
            <person name="Brodelius P.E."/>
            <person name="Rose J.K.C."/>
            <person name="Tang K."/>
        </authorList>
    </citation>
    <scope>NUCLEOTIDE SEQUENCE [LARGE SCALE GENOMIC DNA]</scope>
    <source>
        <strain evidence="13">cv. Huhao1</strain>
        <tissue evidence="12">Leaf</tissue>
    </source>
</reference>
<keyword evidence="13" id="KW-1185">Reference proteome</keyword>
<dbReference type="SUPFAM" id="SSF53056">
    <property type="entry name" value="beta-carbonic anhydrase, cab"/>
    <property type="match status" value="1"/>
</dbReference>
<gene>
    <name evidence="12" type="ORF">CTI12_AA535900</name>
</gene>
<dbReference type="Pfam" id="PF00484">
    <property type="entry name" value="Pro_CA"/>
    <property type="match status" value="1"/>
</dbReference>
<dbReference type="Proteomes" id="UP000245207">
    <property type="component" value="Unassembled WGS sequence"/>
</dbReference>
<evidence type="ECO:0000313" key="12">
    <source>
        <dbReference type="EMBL" id="PWA40169.1"/>
    </source>
</evidence>
<evidence type="ECO:0000256" key="1">
    <source>
        <dbReference type="ARBA" id="ARBA00002904"/>
    </source>
</evidence>
<dbReference type="Gene3D" id="3.40.1050.10">
    <property type="entry name" value="Carbonic anhydrase"/>
    <property type="match status" value="1"/>
</dbReference>
<dbReference type="EMBL" id="PKPP01014004">
    <property type="protein sequence ID" value="PWA40169.1"/>
    <property type="molecule type" value="Genomic_DNA"/>
</dbReference>
<comment type="caution">
    <text evidence="12">The sequence shown here is derived from an EMBL/GenBank/DDBJ whole genome shotgun (WGS) entry which is preliminary data.</text>
</comment>
<evidence type="ECO:0000256" key="9">
    <source>
        <dbReference type="PIRSR" id="PIRSR601765-1"/>
    </source>
</evidence>
<keyword evidence="6 9" id="KW-0862">Zinc</keyword>
<evidence type="ECO:0000256" key="7">
    <source>
        <dbReference type="ARBA" id="ARBA00023239"/>
    </source>
</evidence>
<protein>
    <recommendedName>
        <fullName evidence="4 10">Carbonic anhydrase</fullName>
        <ecNumber evidence="4 10">4.2.1.1</ecNumber>
    </recommendedName>
    <alternativeName>
        <fullName evidence="10">Carbonate dehydratase</fullName>
    </alternativeName>
</protein>
<proteinExistence type="inferred from homology"/>
<feature type="binding site" evidence="9">
    <location>
        <position position="80"/>
    </location>
    <ligand>
        <name>Zn(2+)</name>
        <dbReference type="ChEBI" id="CHEBI:29105"/>
    </ligand>
</feature>
<comment type="similarity">
    <text evidence="3 10">Belongs to the beta-class carbonic anhydrase family.</text>
</comment>
<keyword evidence="9" id="KW-0479">Metal-binding</keyword>
<dbReference type="GO" id="GO:0004089">
    <property type="term" value="F:carbonate dehydratase activity"/>
    <property type="evidence" value="ECO:0007669"/>
    <property type="project" value="UniProtKB-UniRule"/>
</dbReference>
<dbReference type="AlphaFoldDB" id="A0A2U1KTT4"/>
<evidence type="ECO:0000256" key="3">
    <source>
        <dbReference type="ARBA" id="ARBA00006217"/>
    </source>
</evidence>
<dbReference type="OrthoDB" id="10248475at2759"/>
<evidence type="ECO:0000256" key="5">
    <source>
        <dbReference type="ARBA" id="ARBA00022490"/>
    </source>
</evidence>
<dbReference type="GO" id="GO:0015976">
    <property type="term" value="P:carbon utilization"/>
    <property type="evidence" value="ECO:0007669"/>
    <property type="project" value="InterPro"/>
</dbReference>
<dbReference type="InterPro" id="IPR036874">
    <property type="entry name" value="Carbonic_anhydrase_sf"/>
</dbReference>
<evidence type="ECO:0000256" key="8">
    <source>
        <dbReference type="ARBA" id="ARBA00048348"/>
    </source>
</evidence>
<keyword evidence="5" id="KW-0963">Cytoplasm</keyword>
<organism evidence="12 13">
    <name type="scientific">Artemisia annua</name>
    <name type="common">Sweet wormwood</name>
    <dbReference type="NCBI Taxonomy" id="35608"/>
    <lineage>
        <taxon>Eukaryota</taxon>
        <taxon>Viridiplantae</taxon>
        <taxon>Streptophyta</taxon>
        <taxon>Embryophyta</taxon>
        <taxon>Tracheophyta</taxon>
        <taxon>Spermatophyta</taxon>
        <taxon>Magnoliopsida</taxon>
        <taxon>eudicotyledons</taxon>
        <taxon>Gunneridae</taxon>
        <taxon>Pentapetalae</taxon>
        <taxon>asterids</taxon>
        <taxon>campanulids</taxon>
        <taxon>Asterales</taxon>
        <taxon>Asteraceae</taxon>
        <taxon>Asteroideae</taxon>
        <taxon>Anthemideae</taxon>
        <taxon>Artemisiinae</taxon>
        <taxon>Artemisia</taxon>
    </lineage>
</organism>
<dbReference type="EC" id="4.2.1.1" evidence="4 10"/>
<name>A0A2U1KTT4_ARTAN</name>
<sequence>MKHMVLRCRYENEPEDTNQSGLENIMMLQGPELSMTFDPIERIIEGFNCFKINEFNKYPEYYCQLAEKQEPKYLMFACSDSRVSPTNIFNLRPGEAFMARNIGNMVPVYNQLRYSGVGAIIEYAITVLKDLGTDEITKEELLAQERLFAAHEEYQRSQALAEQEQAKLNAEVERVQATYVSTLPLERRKVLDAMAAEFDETDWMNIGAPIASNASLTRDLMGDNATTDDIVALLRKKKKEEDAKKLKAKLAKPPTQAELTHTMRVVVKNMSPAVFNSGWSKEKVWNMPHEKLLSYVAAKI</sequence>
<feature type="coiled-coil region" evidence="11">
    <location>
        <begin position="151"/>
        <end position="178"/>
    </location>
</feature>
<feature type="binding site" evidence="9">
    <location>
        <position position="78"/>
    </location>
    <ligand>
        <name>Zn(2+)</name>
        <dbReference type="ChEBI" id="CHEBI:29105"/>
    </ligand>
</feature>
<evidence type="ECO:0000256" key="2">
    <source>
        <dbReference type="ARBA" id="ARBA00004496"/>
    </source>
</evidence>
<dbReference type="InterPro" id="IPR015892">
    <property type="entry name" value="Carbonic_anhydrase_CS"/>
</dbReference>
<dbReference type="GO" id="GO:0008270">
    <property type="term" value="F:zinc ion binding"/>
    <property type="evidence" value="ECO:0007669"/>
    <property type="project" value="UniProtKB-UniRule"/>
</dbReference>
<dbReference type="PANTHER" id="PTHR11002">
    <property type="entry name" value="CARBONIC ANHYDRASE"/>
    <property type="match status" value="1"/>
</dbReference>